<evidence type="ECO:0000256" key="5">
    <source>
        <dbReference type="HAMAP-Rule" id="MF_00081"/>
    </source>
</evidence>
<protein>
    <recommendedName>
        <fullName evidence="5">Heat-inducible transcription repressor HrcA</fullName>
    </recommendedName>
</protein>
<dbReference type="PANTHER" id="PTHR34824">
    <property type="entry name" value="HEAT-INDUCIBLE TRANSCRIPTION REPRESSOR HRCA"/>
    <property type="match status" value="1"/>
</dbReference>
<organism evidence="8 9">
    <name type="scientific">Candidatus Faeciplasma pullistercoris</name>
    <dbReference type="NCBI Taxonomy" id="2840800"/>
    <lineage>
        <taxon>Bacteria</taxon>
        <taxon>Bacillati</taxon>
        <taxon>Bacillota</taxon>
        <taxon>Clostridia</taxon>
        <taxon>Eubacteriales</taxon>
        <taxon>Oscillospiraceae</taxon>
        <taxon>Oscillospiraceae incertae sedis</taxon>
        <taxon>Candidatus Faeciplasma</taxon>
    </lineage>
</organism>
<dbReference type="AlphaFoldDB" id="A0A9D1GTL7"/>
<dbReference type="EMBL" id="DVLL01000010">
    <property type="protein sequence ID" value="HIT58518.1"/>
    <property type="molecule type" value="Genomic_DNA"/>
</dbReference>
<dbReference type="Gene3D" id="3.30.390.60">
    <property type="entry name" value="Heat-inducible transcription repressor hrca homolog, domain 3"/>
    <property type="match status" value="1"/>
</dbReference>
<keyword evidence="1 5" id="KW-0678">Repressor</keyword>
<dbReference type="NCBIfam" id="TIGR00331">
    <property type="entry name" value="hrcA"/>
    <property type="match status" value="1"/>
</dbReference>
<evidence type="ECO:0000256" key="2">
    <source>
        <dbReference type="ARBA" id="ARBA00023015"/>
    </source>
</evidence>
<gene>
    <name evidence="5 8" type="primary">hrcA</name>
    <name evidence="8" type="ORF">IAC39_02225</name>
</gene>
<evidence type="ECO:0000313" key="9">
    <source>
        <dbReference type="Proteomes" id="UP000824136"/>
    </source>
</evidence>
<reference evidence="8" key="2">
    <citation type="journal article" date="2021" name="PeerJ">
        <title>Extensive microbial diversity within the chicken gut microbiome revealed by metagenomics and culture.</title>
        <authorList>
            <person name="Gilroy R."/>
            <person name="Ravi A."/>
            <person name="Getino M."/>
            <person name="Pursley I."/>
            <person name="Horton D.L."/>
            <person name="Alikhan N.F."/>
            <person name="Baker D."/>
            <person name="Gharbi K."/>
            <person name="Hall N."/>
            <person name="Watson M."/>
            <person name="Adriaenssens E.M."/>
            <person name="Foster-Nyarko E."/>
            <person name="Jarju S."/>
            <person name="Secka A."/>
            <person name="Antonio M."/>
            <person name="Oren A."/>
            <person name="Chaudhuri R.R."/>
            <person name="La Ragione R."/>
            <person name="Hildebrand F."/>
            <person name="Pallen M.J."/>
        </authorList>
    </citation>
    <scope>NUCLEOTIDE SEQUENCE</scope>
    <source>
        <strain evidence="8">CHK33-4379</strain>
    </source>
</reference>
<evidence type="ECO:0000256" key="6">
    <source>
        <dbReference type="SAM" id="MobiDB-lite"/>
    </source>
</evidence>
<dbReference type="SUPFAM" id="SSF55781">
    <property type="entry name" value="GAF domain-like"/>
    <property type="match status" value="1"/>
</dbReference>
<dbReference type="Proteomes" id="UP000824136">
    <property type="component" value="Unassembled WGS sequence"/>
</dbReference>
<feature type="domain" description="Heat-inducible transcription repressor HrcA C-terminal" evidence="7">
    <location>
        <begin position="101"/>
        <end position="315"/>
    </location>
</feature>
<dbReference type="SUPFAM" id="SSF46785">
    <property type="entry name" value="Winged helix' DNA-binding domain"/>
    <property type="match status" value="1"/>
</dbReference>
<keyword evidence="3 5" id="KW-0346">Stress response</keyword>
<dbReference type="InterPro" id="IPR023120">
    <property type="entry name" value="WHTH_transcript_rep_HrcA_IDD"/>
</dbReference>
<keyword evidence="4 5" id="KW-0804">Transcription</keyword>
<comment type="caution">
    <text evidence="8">The sequence shown here is derived from an EMBL/GenBank/DDBJ whole genome shotgun (WGS) entry which is preliminary data.</text>
</comment>
<dbReference type="InterPro" id="IPR021153">
    <property type="entry name" value="HrcA_C"/>
</dbReference>
<name>A0A9D1GTL7_9FIRM</name>
<proteinExistence type="inferred from homology"/>
<sequence>MDDRKLRILAAVVDEYIRTGEPVGSKAIMSYVNASSATIRNEMAELEKQGYLEQPHTSAGRVPTHSGYRLYIDRLMQTETLSAEEKRRLDSMLPENEYSEERLIKSASNALAELTSCAVFVSSENPKFSVISKVEVIPTGKRLYVLLMITSSGKIKNRTCRLELELTNEQLDFFTSFVKQNLEGVPVDVLSDEMLNKIETAMGTYLIAMSPLVQSIFDMSKEITEREIDVRGAKNLLECKEIDQHELVAFMDNSEELRKLVDDSFSGIHVLLSDEDDNFMIGNSSLVSSNFYKDGEVAGHLGVIGPMRIDYKKIIPYIEYLTGKITEILSTETKETQEENDTFDTDLSNNDSDSEGDI</sequence>
<reference evidence="8" key="1">
    <citation type="submission" date="2020-10" db="EMBL/GenBank/DDBJ databases">
        <authorList>
            <person name="Gilroy R."/>
        </authorList>
    </citation>
    <scope>NUCLEOTIDE SEQUENCE</scope>
    <source>
        <strain evidence="8">CHK33-4379</strain>
    </source>
</reference>
<dbReference type="InterPro" id="IPR002571">
    <property type="entry name" value="HrcA"/>
</dbReference>
<dbReference type="InterPro" id="IPR036390">
    <property type="entry name" value="WH_DNA-bd_sf"/>
</dbReference>
<dbReference type="GO" id="GO:0045892">
    <property type="term" value="P:negative regulation of DNA-templated transcription"/>
    <property type="evidence" value="ECO:0007669"/>
    <property type="project" value="UniProtKB-UniRule"/>
</dbReference>
<feature type="region of interest" description="Disordered" evidence="6">
    <location>
        <begin position="332"/>
        <end position="358"/>
    </location>
</feature>
<comment type="similarity">
    <text evidence="5">Belongs to the HrcA family.</text>
</comment>
<evidence type="ECO:0000256" key="3">
    <source>
        <dbReference type="ARBA" id="ARBA00023016"/>
    </source>
</evidence>
<evidence type="ECO:0000313" key="8">
    <source>
        <dbReference type="EMBL" id="HIT58518.1"/>
    </source>
</evidence>
<evidence type="ECO:0000256" key="1">
    <source>
        <dbReference type="ARBA" id="ARBA00022491"/>
    </source>
</evidence>
<dbReference type="InterPro" id="IPR029016">
    <property type="entry name" value="GAF-like_dom_sf"/>
</dbReference>
<dbReference type="Gene3D" id="3.30.450.40">
    <property type="match status" value="1"/>
</dbReference>
<dbReference type="InterPro" id="IPR036388">
    <property type="entry name" value="WH-like_DNA-bd_sf"/>
</dbReference>
<dbReference type="HAMAP" id="MF_00081">
    <property type="entry name" value="HrcA"/>
    <property type="match status" value="1"/>
</dbReference>
<dbReference type="PANTHER" id="PTHR34824:SF1">
    <property type="entry name" value="HEAT-INDUCIBLE TRANSCRIPTION REPRESSOR HRCA"/>
    <property type="match status" value="1"/>
</dbReference>
<dbReference type="PIRSF" id="PIRSF005485">
    <property type="entry name" value="HrcA"/>
    <property type="match status" value="1"/>
</dbReference>
<evidence type="ECO:0000259" key="7">
    <source>
        <dbReference type="Pfam" id="PF01628"/>
    </source>
</evidence>
<keyword evidence="2 5" id="KW-0805">Transcription regulation</keyword>
<accession>A0A9D1GTL7</accession>
<dbReference type="GO" id="GO:0003677">
    <property type="term" value="F:DNA binding"/>
    <property type="evidence" value="ECO:0007669"/>
    <property type="project" value="InterPro"/>
</dbReference>
<dbReference type="Gene3D" id="1.10.10.10">
    <property type="entry name" value="Winged helix-like DNA-binding domain superfamily/Winged helix DNA-binding domain"/>
    <property type="match status" value="1"/>
</dbReference>
<dbReference type="Pfam" id="PF01628">
    <property type="entry name" value="HrcA"/>
    <property type="match status" value="1"/>
</dbReference>
<evidence type="ECO:0000256" key="4">
    <source>
        <dbReference type="ARBA" id="ARBA00023163"/>
    </source>
</evidence>
<comment type="function">
    <text evidence="5">Negative regulator of class I heat shock genes (grpE-dnaK-dnaJ and groELS operons). Prevents heat-shock induction of these operons.</text>
</comment>